<sequence>MGDSFLVLQIIEKVCVGQIILKLALENGCGILRMIRTLGSESTRLSEISNNS</sequence>
<name>A0A8X7TWV8_BRACI</name>
<reference evidence="1 2" key="1">
    <citation type="submission" date="2020-02" db="EMBL/GenBank/DDBJ databases">
        <authorList>
            <person name="Ma Q."/>
            <person name="Huang Y."/>
            <person name="Song X."/>
            <person name="Pei D."/>
        </authorList>
    </citation>
    <scope>NUCLEOTIDE SEQUENCE [LARGE SCALE GENOMIC DNA]</scope>
    <source>
        <strain evidence="1">Sxm20200214</strain>
        <tissue evidence="1">Leaf</tissue>
    </source>
</reference>
<dbReference type="AlphaFoldDB" id="A0A8X7TWV8"/>
<comment type="caution">
    <text evidence="1">The sequence shown here is derived from an EMBL/GenBank/DDBJ whole genome shotgun (WGS) entry which is preliminary data.</text>
</comment>
<proteinExistence type="predicted"/>
<gene>
    <name evidence="1" type="ORF">Bca52824_074285</name>
</gene>
<dbReference type="OrthoDB" id="1699176at2759"/>
<dbReference type="Proteomes" id="UP000886595">
    <property type="component" value="Unassembled WGS sequence"/>
</dbReference>
<accession>A0A8X7TWV8</accession>
<organism evidence="1 2">
    <name type="scientific">Brassica carinata</name>
    <name type="common">Ethiopian mustard</name>
    <name type="synonym">Abyssinian cabbage</name>
    <dbReference type="NCBI Taxonomy" id="52824"/>
    <lineage>
        <taxon>Eukaryota</taxon>
        <taxon>Viridiplantae</taxon>
        <taxon>Streptophyta</taxon>
        <taxon>Embryophyta</taxon>
        <taxon>Tracheophyta</taxon>
        <taxon>Spermatophyta</taxon>
        <taxon>Magnoliopsida</taxon>
        <taxon>eudicotyledons</taxon>
        <taxon>Gunneridae</taxon>
        <taxon>Pentapetalae</taxon>
        <taxon>rosids</taxon>
        <taxon>malvids</taxon>
        <taxon>Brassicales</taxon>
        <taxon>Brassicaceae</taxon>
        <taxon>Brassiceae</taxon>
        <taxon>Brassica</taxon>
    </lineage>
</organism>
<evidence type="ECO:0000313" key="1">
    <source>
        <dbReference type="EMBL" id="KAG2254991.1"/>
    </source>
</evidence>
<keyword evidence="2" id="KW-1185">Reference proteome</keyword>
<dbReference type="EMBL" id="JAAMPC010000015">
    <property type="protein sequence ID" value="KAG2254991.1"/>
    <property type="molecule type" value="Genomic_DNA"/>
</dbReference>
<evidence type="ECO:0000313" key="2">
    <source>
        <dbReference type="Proteomes" id="UP000886595"/>
    </source>
</evidence>
<protein>
    <submittedName>
        <fullName evidence="1">Uncharacterized protein</fullName>
    </submittedName>
</protein>